<protein>
    <recommendedName>
        <fullName evidence="7">Cytochrome c-type biogenesis protein</fullName>
    </recommendedName>
</protein>
<reference evidence="9" key="1">
    <citation type="submission" date="2022-05" db="EMBL/GenBank/DDBJ databases">
        <title>Schlegelella sp. nov., isolated from mangrove soil.</title>
        <authorList>
            <person name="Liu Y."/>
            <person name="Ge X."/>
            <person name="Liu W."/>
        </authorList>
    </citation>
    <scope>NUCLEOTIDE SEQUENCE</scope>
    <source>
        <strain evidence="9">S2-27</strain>
    </source>
</reference>
<gene>
    <name evidence="9" type="ORF">M8A51_10245</name>
</gene>
<evidence type="ECO:0000256" key="1">
    <source>
        <dbReference type="ARBA" id="ARBA00010342"/>
    </source>
</evidence>
<dbReference type="Pfam" id="PF03918">
    <property type="entry name" value="CcmH"/>
    <property type="match status" value="1"/>
</dbReference>
<evidence type="ECO:0000256" key="5">
    <source>
        <dbReference type="ARBA" id="ARBA00022748"/>
    </source>
</evidence>
<evidence type="ECO:0000313" key="9">
    <source>
        <dbReference type="EMBL" id="MCM5679912.1"/>
    </source>
</evidence>
<name>A0ABT0YMF7_9BURK</name>
<dbReference type="InterPro" id="IPR051263">
    <property type="entry name" value="C-type_cytochrome_biogenesis"/>
</dbReference>
<keyword evidence="4 7" id="KW-0732">Signal</keyword>
<dbReference type="PANTHER" id="PTHR47870:SF1">
    <property type="entry name" value="CYTOCHROME C-TYPE BIOGENESIS PROTEIN CCMH"/>
    <property type="match status" value="1"/>
</dbReference>
<keyword evidence="3 7" id="KW-0479">Metal-binding</keyword>
<feature type="domain" description="CcmH/CycL/Ccl2/NrfF N-terminal" evidence="8">
    <location>
        <begin position="11"/>
        <end position="132"/>
    </location>
</feature>
<comment type="similarity">
    <text evidence="1 7">Belongs to the CcmH/CycL/Ccl2/NrfF family.</text>
</comment>
<accession>A0ABT0YMF7</accession>
<keyword evidence="7" id="KW-0812">Transmembrane</keyword>
<dbReference type="PANTHER" id="PTHR47870">
    <property type="entry name" value="CYTOCHROME C-TYPE BIOGENESIS PROTEIN CCMH"/>
    <property type="match status" value="1"/>
</dbReference>
<evidence type="ECO:0000256" key="3">
    <source>
        <dbReference type="ARBA" id="ARBA00022723"/>
    </source>
</evidence>
<evidence type="ECO:0000256" key="2">
    <source>
        <dbReference type="ARBA" id="ARBA00022617"/>
    </source>
</evidence>
<keyword evidence="7" id="KW-0472">Membrane</keyword>
<keyword evidence="6 7" id="KW-0408">Iron</keyword>
<dbReference type="Gene3D" id="1.10.8.640">
    <property type="entry name" value="Cytochrome C biogenesis protein"/>
    <property type="match status" value="1"/>
</dbReference>
<evidence type="ECO:0000256" key="7">
    <source>
        <dbReference type="RuleBase" id="RU364112"/>
    </source>
</evidence>
<keyword evidence="5" id="KW-0201">Cytochrome c-type biogenesis</keyword>
<keyword evidence="10" id="KW-1185">Reference proteome</keyword>
<dbReference type="Proteomes" id="UP001165541">
    <property type="component" value="Unassembled WGS sequence"/>
</dbReference>
<sequence>MFERWPGVALLVAACLAGPARAVDAASVAGDVAVEVRVKQIASQLRCLVCQNESIAESSADLAQDLRAQVRRMLAEGRSEEDIVQYMTERYGDFVLYRPPLKASTLVLWCGPFVLLFGGGWCLYAMLKRRAGLGDEHFEPDPADDDRGAAP</sequence>
<evidence type="ECO:0000256" key="6">
    <source>
        <dbReference type="ARBA" id="ARBA00023004"/>
    </source>
</evidence>
<dbReference type="EMBL" id="JAMKFE010000005">
    <property type="protein sequence ID" value="MCM5679912.1"/>
    <property type="molecule type" value="Genomic_DNA"/>
</dbReference>
<dbReference type="InterPro" id="IPR038297">
    <property type="entry name" value="CcmH/CycL/NrfF/Ccl2_sf"/>
</dbReference>
<comment type="caution">
    <text evidence="9">The sequence shown here is derived from an EMBL/GenBank/DDBJ whole genome shotgun (WGS) entry which is preliminary data.</text>
</comment>
<keyword evidence="7" id="KW-1133">Transmembrane helix</keyword>
<dbReference type="InterPro" id="IPR005616">
    <property type="entry name" value="CcmH/CycL/Ccl2/NrfF_N"/>
</dbReference>
<dbReference type="PROSITE" id="PS51257">
    <property type="entry name" value="PROKAR_LIPOPROTEIN"/>
    <property type="match status" value="1"/>
</dbReference>
<evidence type="ECO:0000313" key="10">
    <source>
        <dbReference type="Proteomes" id="UP001165541"/>
    </source>
</evidence>
<evidence type="ECO:0000256" key="4">
    <source>
        <dbReference type="ARBA" id="ARBA00022729"/>
    </source>
</evidence>
<dbReference type="CDD" id="cd16378">
    <property type="entry name" value="CcmH_N"/>
    <property type="match status" value="1"/>
</dbReference>
<keyword evidence="2 7" id="KW-0349">Heme</keyword>
<feature type="chain" id="PRO_5044956545" description="Cytochrome c-type biogenesis protein" evidence="7">
    <location>
        <begin position="23"/>
        <end position="151"/>
    </location>
</feature>
<dbReference type="RefSeq" id="WP_251778115.1">
    <property type="nucleotide sequence ID" value="NZ_JAMKFE010000005.1"/>
</dbReference>
<feature type="signal peptide" evidence="7">
    <location>
        <begin position="1"/>
        <end position="22"/>
    </location>
</feature>
<comment type="function">
    <text evidence="7">Possible subunit of a heme lyase.</text>
</comment>
<feature type="transmembrane region" description="Helical" evidence="7">
    <location>
        <begin position="106"/>
        <end position="127"/>
    </location>
</feature>
<organism evidence="9 10">
    <name type="scientific">Caldimonas mangrovi</name>
    <dbReference type="NCBI Taxonomy" id="2944811"/>
    <lineage>
        <taxon>Bacteria</taxon>
        <taxon>Pseudomonadati</taxon>
        <taxon>Pseudomonadota</taxon>
        <taxon>Betaproteobacteria</taxon>
        <taxon>Burkholderiales</taxon>
        <taxon>Sphaerotilaceae</taxon>
        <taxon>Caldimonas</taxon>
    </lineage>
</organism>
<proteinExistence type="inferred from homology"/>
<evidence type="ECO:0000259" key="8">
    <source>
        <dbReference type="Pfam" id="PF03918"/>
    </source>
</evidence>